<evidence type="ECO:0000256" key="1">
    <source>
        <dbReference type="ARBA" id="ARBA00022741"/>
    </source>
</evidence>
<evidence type="ECO:0000259" key="6">
    <source>
        <dbReference type="Pfam" id="PF03668"/>
    </source>
</evidence>
<feature type="domain" description="RapZ-like N-terminal" evidence="6">
    <location>
        <begin position="26"/>
        <end position="183"/>
    </location>
</feature>
<dbReference type="InterPro" id="IPR027417">
    <property type="entry name" value="P-loop_NTPase"/>
</dbReference>
<dbReference type="KEGG" id="xba:C7S18_01590"/>
<protein>
    <submittedName>
        <fullName evidence="8">RNase adapter RapZ</fullName>
    </submittedName>
</protein>
<dbReference type="SUPFAM" id="SSF52540">
    <property type="entry name" value="P-loop containing nucleoside triphosphate hydrolases"/>
    <property type="match status" value="1"/>
</dbReference>
<sequence>MVDQTLRFTPPPLGRNGSTAGSGERLIVLSGLSGSGKTVALRTLEDLDYYCVDNLPTALMPALVDAVRNGQPGRYPKIAVGVDVRNRAEDLNRLPEMLATMAHKGIAYQLIFLDTRDEILLKRFSDTRRRHPLTADGIALNDAIALERKLLRPLSAIADQVIDSSDLNVHQLRRLIATEFGGSSSQTSLLFESFAYKKGVPSDADFVFDARCLPNPHWDPTLRPLSGRDAAIRKYFGDLPEVQNYFEQVRSFLATWLPRFEADQRNYITVCIGCTGGRHRSVYIAEQLAEAFRAQREHVMTFHRELE</sequence>
<reference evidence="8 9" key="2">
    <citation type="submission" date="2018-03" db="EMBL/GenBank/DDBJ databases">
        <authorList>
            <person name="Keele B.F."/>
        </authorList>
    </citation>
    <scope>NUCLEOTIDE SEQUENCE [LARGE SCALE GENOMIC DNA]</scope>
    <source>
        <strain evidence="8 9">D13</strain>
    </source>
</reference>
<keyword evidence="1 4" id="KW-0547">Nucleotide-binding</keyword>
<evidence type="ECO:0000256" key="5">
    <source>
        <dbReference type="SAM" id="MobiDB-lite"/>
    </source>
</evidence>
<feature type="binding site" evidence="4">
    <location>
        <begin position="31"/>
        <end position="38"/>
    </location>
    <ligand>
        <name>ATP</name>
        <dbReference type="ChEBI" id="CHEBI:30616"/>
    </ligand>
</feature>
<name>A0A2P1PMA3_9GAMM</name>
<dbReference type="AlphaFoldDB" id="A0A2P1PMA3"/>
<evidence type="ECO:0000313" key="8">
    <source>
        <dbReference type="EMBL" id="AVP95965.1"/>
    </source>
</evidence>
<organism evidence="8 9">
    <name type="scientific">Ahniella affigens</name>
    <dbReference type="NCBI Taxonomy" id="2021234"/>
    <lineage>
        <taxon>Bacteria</taxon>
        <taxon>Pseudomonadati</taxon>
        <taxon>Pseudomonadota</taxon>
        <taxon>Gammaproteobacteria</taxon>
        <taxon>Lysobacterales</taxon>
        <taxon>Rhodanobacteraceae</taxon>
        <taxon>Ahniella</taxon>
    </lineage>
</organism>
<feature type="binding site" evidence="4">
    <location>
        <begin position="83"/>
        <end position="86"/>
    </location>
    <ligand>
        <name>GTP</name>
        <dbReference type="ChEBI" id="CHEBI:37565"/>
    </ligand>
</feature>
<dbReference type="PANTHER" id="PTHR30448:SF0">
    <property type="entry name" value="RNASE ADAPTER PROTEIN RAPZ"/>
    <property type="match status" value="1"/>
</dbReference>
<dbReference type="Proteomes" id="UP000241074">
    <property type="component" value="Chromosome"/>
</dbReference>
<evidence type="ECO:0000313" key="9">
    <source>
        <dbReference type="Proteomes" id="UP000241074"/>
    </source>
</evidence>
<evidence type="ECO:0000256" key="3">
    <source>
        <dbReference type="ARBA" id="ARBA00023134"/>
    </source>
</evidence>
<keyword evidence="9" id="KW-1185">Reference proteome</keyword>
<dbReference type="InterPro" id="IPR005337">
    <property type="entry name" value="RapZ-like"/>
</dbReference>
<dbReference type="EMBL" id="CP027860">
    <property type="protein sequence ID" value="AVP95965.1"/>
    <property type="molecule type" value="Genomic_DNA"/>
</dbReference>
<evidence type="ECO:0000256" key="4">
    <source>
        <dbReference type="HAMAP-Rule" id="MF_00636"/>
    </source>
</evidence>
<dbReference type="InterPro" id="IPR053931">
    <property type="entry name" value="RapZ_C"/>
</dbReference>
<keyword evidence="3 4" id="KW-0342">GTP-binding</keyword>
<dbReference type="GO" id="GO:0005524">
    <property type="term" value="F:ATP binding"/>
    <property type="evidence" value="ECO:0007669"/>
    <property type="project" value="UniProtKB-UniRule"/>
</dbReference>
<dbReference type="PANTHER" id="PTHR30448">
    <property type="entry name" value="RNASE ADAPTER PROTEIN RAPZ"/>
    <property type="match status" value="1"/>
</dbReference>
<dbReference type="InterPro" id="IPR053930">
    <property type="entry name" value="RapZ-like_N"/>
</dbReference>
<gene>
    <name evidence="8" type="ORF">C7S18_01590</name>
</gene>
<reference evidence="8 9" key="1">
    <citation type="submission" date="2018-03" db="EMBL/GenBank/DDBJ databases">
        <title>Ahniella affigens gen. nov., sp. nov., a gammaproteobacterium isolated from sandy soil near a stream.</title>
        <authorList>
            <person name="Ko Y."/>
            <person name="Kim J.-H."/>
        </authorList>
    </citation>
    <scope>NUCLEOTIDE SEQUENCE [LARGE SCALE GENOMIC DNA]</scope>
    <source>
        <strain evidence="8 9">D13</strain>
    </source>
</reference>
<dbReference type="Pfam" id="PF03668">
    <property type="entry name" value="RapZ-like_N"/>
    <property type="match status" value="1"/>
</dbReference>
<dbReference type="RefSeq" id="WP_106889894.1">
    <property type="nucleotide sequence ID" value="NZ_CP027860.1"/>
</dbReference>
<dbReference type="OrthoDB" id="9784461at2"/>
<dbReference type="NCBIfam" id="NF003828">
    <property type="entry name" value="PRK05416.1"/>
    <property type="match status" value="1"/>
</dbReference>
<dbReference type="PIRSF" id="PIRSF005052">
    <property type="entry name" value="P-loopkin"/>
    <property type="match status" value="1"/>
</dbReference>
<dbReference type="HAMAP" id="MF_00636">
    <property type="entry name" value="RapZ_like"/>
    <property type="match status" value="1"/>
</dbReference>
<accession>A0A2P1PMA3</accession>
<feature type="region of interest" description="Disordered" evidence="5">
    <location>
        <begin position="1"/>
        <end position="20"/>
    </location>
</feature>
<feature type="domain" description="RapZ C-terminal" evidence="7">
    <location>
        <begin position="188"/>
        <end position="307"/>
    </location>
</feature>
<keyword evidence="2 4" id="KW-0067">ATP-binding</keyword>
<evidence type="ECO:0000259" key="7">
    <source>
        <dbReference type="Pfam" id="PF22740"/>
    </source>
</evidence>
<dbReference type="GO" id="GO:0005525">
    <property type="term" value="F:GTP binding"/>
    <property type="evidence" value="ECO:0007669"/>
    <property type="project" value="UniProtKB-UniRule"/>
</dbReference>
<dbReference type="Pfam" id="PF22740">
    <property type="entry name" value="PapZ_C"/>
    <property type="match status" value="1"/>
</dbReference>
<proteinExistence type="inferred from homology"/>
<evidence type="ECO:0000256" key="2">
    <source>
        <dbReference type="ARBA" id="ARBA00022840"/>
    </source>
</evidence>